<evidence type="ECO:0000256" key="3">
    <source>
        <dbReference type="ARBA" id="ARBA00022989"/>
    </source>
</evidence>
<keyword evidence="2 8" id="KW-0812">Transmembrane</keyword>
<evidence type="ECO:0000313" key="12">
    <source>
        <dbReference type="EMBL" id="VDP39392.1"/>
    </source>
</evidence>
<reference evidence="12 13" key="1">
    <citation type="submission" date="2018-11" db="EMBL/GenBank/DDBJ databases">
        <authorList>
            <consortium name="Pathogen Informatics"/>
        </authorList>
    </citation>
    <scope>NUCLEOTIDE SEQUENCE [LARGE SCALE GENOMIC DNA]</scope>
</reference>
<dbReference type="GO" id="GO:0043005">
    <property type="term" value="C:neuron projection"/>
    <property type="evidence" value="ECO:0007669"/>
    <property type="project" value="TreeGrafter"/>
</dbReference>
<dbReference type="GO" id="GO:0005886">
    <property type="term" value="C:plasma membrane"/>
    <property type="evidence" value="ECO:0007669"/>
    <property type="project" value="TreeGrafter"/>
</dbReference>
<comment type="subcellular location">
    <subcellularLocation>
        <location evidence="1">Membrane</location>
        <topology evidence="1">Multi-pass membrane protein</topology>
    </subcellularLocation>
</comment>
<dbReference type="InterPro" id="IPR017452">
    <property type="entry name" value="GPCR_Rhodpsn_7TM"/>
</dbReference>
<dbReference type="SUPFAM" id="SSF81321">
    <property type="entry name" value="Family A G protein-coupled receptor-like"/>
    <property type="match status" value="1"/>
</dbReference>
<feature type="transmembrane region" description="Helical" evidence="10">
    <location>
        <begin position="251"/>
        <end position="271"/>
    </location>
</feature>
<dbReference type="AlphaFoldDB" id="A0A183GLF7"/>
<dbReference type="PANTHER" id="PTHR24235:SF18">
    <property type="entry name" value="G-PROTEIN COUPLED RECEPTORS FAMILY 1 PROFILE DOMAIN-CONTAINING PROTEIN"/>
    <property type="match status" value="1"/>
</dbReference>
<comment type="similarity">
    <text evidence="8">Belongs to the G-protein coupled receptor 1 family.</text>
</comment>
<feature type="domain" description="G-protein coupled receptors family 1 profile" evidence="11">
    <location>
        <begin position="38"/>
        <end position="306"/>
    </location>
</feature>
<gene>
    <name evidence="12" type="ORF">HPBE_LOCUS23526</name>
</gene>
<feature type="transmembrane region" description="Helical" evidence="10">
    <location>
        <begin position="193"/>
        <end position="217"/>
    </location>
</feature>
<keyword evidence="13" id="KW-1185">Reference proteome</keyword>
<evidence type="ECO:0000256" key="2">
    <source>
        <dbReference type="ARBA" id="ARBA00022692"/>
    </source>
</evidence>
<accession>A0A183GLF7</accession>
<evidence type="ECO:0000256" key="6">
    <source>
        <dbReference type="ARBA" id="ARBA00023170"/>
    </source>
</evidence>
<dbReference type="Proteomes" id="UP000050761">
    <property type="component" value="Unassembled WGS sequence"/>
</dbReference>
<reference evidence="14" key="2">
    <citation type="submission" date="2019-09" db="UniProtKB">
        <authorList>
            <consortium name="WormBaseParasite"/>
        </authorList>
    </citation>
    <scope>IDENTIFICATION</scope>
</reference>
<feature type="transmembrane region" description="Helical" evidence="10">
    <location>
        <begin position="22"/>
        <end position="46"/>
    </location>
</feature>
<dbReference type="OrthoDB" id="9046662at2759"/>
<dbReference type="Pfam" id="PF00001">
    <property type="entry name" value="7tm_1"/>
    <property type="match status" value="1"/>
</dbReference>
<dbReference type="EMBL" id="UZAH01035163">
    <property type="protein sequence ID" value="VDP39392.1"/>
    <property type="molecule type" value="Genomic_DNA"/>
</dbReference>
<evidence type="ECO:0000256" key="5">
    <source>
        <dbReference type="ARBA" id="ARBA00023136"/>
    </source>
</evidence>
<evidence type="ECO:0000256" key="1">
    <source>
        <dbReference type="ARBA" id="ARBA00004141"/>
    </source>
</evidence>
<evidence type="ECO:0000313" key="13">
    <source>
        <dbReference type="Proteomes" id="UP000050761"/>
    </source>
</evidence>
<evidence type="ECO:0000256" key="10">
    <source>
        <dbReference type="SAM" id="Phobius"/>
    </source>
</evidence>
<accession>A0A3P8CL13</accession>
<feature type="compositionally biased region" description="Polar residues" evidence="9">
    <location>
        <begin position="348"/>
        <end position="359"/>
    </location>
</feature>
<keyword evidence="3 10" id="KW-1133">Transmembrane helix</keyword>
<keyword evidence="6 8" id="KW-0675">Receptor</keyword>
<dbReference type="PANTHER" id="PTHR24235">
    <property type="entry name" value="NEUROPEPTIDE Y RECEPTOR"/>
    <property type="match status" value="1"/>
</dbReference>
<keyword evidence="4 8" id="KW-0297">G-protein coupled receptor</keyword>
<feature type="region of interest" description="Disordered" evidence="9">
    <location>
        <begin position="348"/>
        <end position="374"/>
    </location>
</feature>
<dbReference type="CDD" id="cd15203">
    <property type="entry name" value="7tmA_NPYR-like"/>
    <property type="match status" value="1"/>
</dbReference>
<feature type="transmembrane region" description="Helical" evidence="10">
    <location>
        <begin position="283"/>
        <end position="309"/>
    </location>
</feature>
<keyword evidence="7 8" id="KW-0807">Transducer</keyword>
<feature type="transmembrane region" description="Helical" evidence="10">
    <location>
        <begin position="109"/>
        <end position="128"/>
    </location>
</feature>
<proteinExistence type="inferred from homology"/>
<protein>
    <submittedName>
        <fullName evidence="14">G_PROTEIN_RECEP_F1_2 domain-containing protein</fullName>
    </submittedName>
</protein>
<organism evidence="13 14">
    <name type="scientific">Heligmosomoides polygyrus</name>
    <name type="common">Parasitic roundworm</name>
    <dbReference type="NCBI Taxonomy" id="6339"/>
    <lineage>
        <taxon>Eukaryota</taxon>
        <taxon>Metazoa</taxon>
        <taxon>Ecdysozoa</taxon>
        <taxon>Nematoda</taxon>
        <taxon>Chromadorea</taxon>
        <taxon>Rhabditida</taxon>
        <taxon>Rhabditina</taxon>
        <taxon>Rhabditomorpha</taxon>
        <taxon>Strongyloidea</taxon>
        <taxon>Heligmosomidae</taxon>
        <taxon>Heligmosomoides</taxon>
    </lineage>
</organism>
<dbReference type="GO" id="GO:0008188">
    <property type="term" value="F:neuropeptide receptor activity"/>
    <property type="evidence" value="ECO:0007669"/>
    <property type="project" value="TreeGrafter"/>
</dbReference>
<dbReference type="PROSITE" id="PS00237">
    <property type="entry name" value="G_PROTEIN_RECEP_F1_1"/>
    <property type="match status" value="1"/>
</dbReference>
<evidence type="ECO:0000256" key="8">
    <source>
        <dbReference type="RuleBase" id="RU000688"/>
    </source>
</evidence>
<evidence type="ECO:0000256" key="7">
    <source>
        <dbReference type="ARBA" id="ARBA00023224"/>
    </source>
</evidence>
<evidence type="ECO:0000313" key="14">
    <source>
        <dbReference type="WBParaSite" id="HPBE_0002352701-mRNA-1"/>
    </source>
</evidence>
<dbReference type="Gene3D" id="1.20.1070.10">
    <property type="entry name" value="Rhodopsin 7-helix transmembrane proteins"/>
    <property type="match status" value="1"/>
</dbReference>
<dbReference type="WBParaSite" id="HPBE_0002352701-mRNA-1">
    <property type="protein sequence ID" value="HPBE_0002352701-mRNA-1"/>
    <property type="gene ID" value="HPBE_0002352701"/>
</dbReference>
<keyword evidence="5 10" id="KW-0472">Membrane</keyword>
<dbReference type="PRINTS" id="PR00237">
    <property type="entry name" value="GPCRRHODOPSN"/>
</dbReference>
<evidence type="ECO:0000256" key="9">
    <source>
        <dbReference type="SAM" id="MobiDB-lite"/>
    </source>
</evidence>
<evidence type="ECO:0000259" key="11">
    <source>
        <dbReference type="PROSITE" id="PS50262"/>
    </source>
</evidence>
<dbReference type="InterPro" id="IPR000276">
    <property type="entry name" value="GPCR_Rhodpsn"/>
</dbReference>
<dbReference type="GO" id="GO:0042923">
    <property type="term" value="F:neuropeptide binding"/>
    <property type="evidence" value="ECO:0007669"/>
    <property type="project" value="TreeGrafter"/>
</dbReference>
<feature type="transmembrane region" description="Helical" evidence="10">
    <location>
        <begin position="58"/>
        <end position="77"/>
    </location>
</feature>
<sequence length="374" mass="41931">MTNCTSIQVSMFETVDLTAVRLVFGMLYSLVWIAAIVGNTLVLYVVSFNQVSLSVRSVFIGCLAVSDLLMSLTSLPWTAVTIFTREWIFPAPICKLIGVFQRMFKGGSIFVSSFTLTVIALDRCLLILKPNKEIIGYNRAIAIVVAIWVLGYALALPVGIFSRAVSYDKLCGVFCEEIWPDTNDSGRSAGRRLYGLSVLLSQFGVPALISSICYWLISRVMSSQLERRRGHTLLKESEEKLVNRKSRANRMMLAMVLGFVFAWMPLNAINLYRDWSTFANKPWYSTVFALCHVSAMTSAALNPVIYSWFNPQFRGVIQSLCSGERKRVKSKLHTENHTRLVEVGCSGSSEDLTDSTTAQEADRATFFRAEPRRE</sequence>
<feature type="compositionally biased region" description="Basic and acidic residues" evidence="9">
    <location>
        <begin position="360"/>
        <end position="374"/>
    </location>
</feature>
<name>A0A183GLF7_HELPZ</name>
<evidence type="ECO:0000256" key="4">
    <source>
        <dbReference type="ARBA" id="ARBA00023040"/>
    </source>
</evidence>
<dbReference type="PROSITE" id="PS50262">
    <property type="entry name" value="G_PROTEIN_RECEP_F1_2"/>
    <property type="match status" value="1"/>
</dbReference>
<feature type="transmembrane region" description="Helical" evidence="10">
    <location>
        <begin position="140"/>
        <end position="160"/>
    </location>
</feature>